<keyword evidence="2" id="KW-1185">Reference proteome</keyword>
<evidence type="ECO:0000313" key="1">
    <source>
        <dbReference type="EMBL" id="MBB6481631.1"/>
    </source>
</evidence>
<comment type="caution">
    <text evidence="1">The sequence shown here is derived from an EMBL/GenBank/DDBJ whole genome shotgun (WGS) entry which is preliminary data.</text>
</comment>
<accession>A0A841RE22</accession>
<gene>
    <name evidence="1" type="ORF">HNR50_003311</name>
</gene>
<evidence type="ECO:0000313" key="2">
    <source>
        <dbReference type="Proteomes" id="UP000587760"/>
    </source>
</evidence>
<name>A0A841RE22_9SPIO</name>
<dbReference type="Proteomes" id="UP000587760">
    <property type="component" value="Unassembled WGS sequence"/>
</dbReference>
<protein>
    <submittedName>
        <fullName evidence="1">Uncharacterized protein</fullName>
    </submittedName>
</protein>
<organism evidence="1 2">
    <name type="scientific">Spirochaeta isovalerica</name>
    <dbReference type="NCBI Taxonomy" id="150"/>
    <lineage>
        <taxon>Bacteria</taxon>
        <taxon>Pseudomonadati</taxon>
        <taxon>Spirochaetota</taxon>
        <taxon>Spirochaetia</taxon>
        <taxon>Spirochaetales</taxon>
        <taxon>Spirochaetaceae</taxon>
        <taxon>Spirochaeta</taxon>
    </lineage>
</organism>
<dbReference type="RefSeq" id="WP_184747869.1">
    <property type="nucleotide sequence ID" value="NZ_JACHGJ010000007.1"/>
</dbReference>
<dbReference type="AlphaFoldDB" id="A0A841RE22"/>
<proteinExistence type="predicted"/>
<reference evidence="1 2" key="1">
    <citation type="submission" date="2020-08" db="EMBL/GenBank/DDBJ databases">
        <title>Genomic Encyclopedia of Type Strains, Phase IV (KMG-IV): sequencing the most valuable type-strain genomes for metagenomic binning, comparative biology and taxonomic classification.</title>
        <authorList>
            <person name="Goeker M."/>
        </authorList>
    </citation>
    <scope>NUCLEOTIDE SEQUENCE [LARGE SCALE GENOMIC DNA]</scope>
    <source>
        <strain evidence="1 2">DSM 2461</strain>
    </source>
</reference>
<sequence>MFTVLEKNKKTFLLVQKYINQLNENSCSCINLDNHIQMEEIRQWLESLASDDRDTEAVSQWIRDNGKSFRDYLNTIKLIYTIWFCSRDHSQPLSWEDFCIIGDNLNILKNTCLDSIY</sequence>
<dbReference type="EMBL" id="JACHGJ010000007">
    <property type="protein sequence ID" value="MBB6481631.1"/>
    <property type="molecule type" value="Genomic_DNA"/>
</dbReference>